<dbReference type="AlphaFoldDB" id="A0A286UW05"/>
<evidence type="ECO:0000313" key="3">
    <source>
        <dbReference type="Proteomes" id="UP000217199"/>
    </source>
</evidence>
<keyword evidence="3" id="KW-1185">Reference proteome</keyword>
<sequence length="466" mass="52224">MAPIALVKNQITKLCAQEETKRYALELYNLAVVKTGPGTGHELGKMVNALGPVCALLASEKLGNNDVFEKVAQDVSCLKPQDFKSALSVVRTALSDYLKKKERKSASYRDLCRDFRFNDDALYWMEEVDKEVRKSGDLNELDVDEDCVVYMVFYWTCIALNMRSVKRATIITNFGVDLHDFQDIEYVLDASCQKLKESIDKFVSEARLARAQRTGAVPPAKATRESTTPRKLAGETAPLKRKVVLPPLPFMTPTKRSKMSTSTPTRLNRLPVASTATSPPKSPTKTPTAGMSPVKTYGTSGTFIEPPSKRKAALSDEEEEQGREPELERSPKKRLTFAELPETPSKSRILKTIRRSSSPRKIHETSVPLTPTPRRPPATQKYASLSSARRLSAKIDIMETSEVEDGLTAVVVETEPPCRHQVPTFSDRLFYHYRDPRNLREWEESEANMKEMIGKFGDALGQIVAY</sequence>
<evidence type="ECO:0000313" key="2">
    <source>
        <dbReference type="EMBL" id="PAV23783.1"/>
    </source>
</evidence>
<protein>
    <submittedName>
        <fullName evidence="2">ORC6 domain-containing</fullName>
    </submittedName>
</protein>
<gene>
    <name evidence="2" type="ORF">PNOK_0085100</name>
</gene>
<accession>A0A286UW05</accession>
<dbReference type="EMBL" id="NBII01000001">
    <property type="protein sequence ID" value="PAV23783.1"/>
    <property type="molecule type" value="Genomic_DNA"/>
</dbReference>
<feature type="compositionally biased region" description="Low complexity" evidence="1">
    <location>
        <begin position="273"/>
        <end position="289"/>
    </location>
</feature>
<reference evidence="2 3" key="1">
    <citation type="journal article" date="2017" name="Mol. Ecol.">
        <title>Comparative and population genomic landscape of Phellinus noxius: A hypervariable fungus causing root rot in trees.</title>
        <authorList>
            <person name="Chung C.L."/>
            <person name="Lee T.J."/>
            <person name="Akiba M."/>
            <person name="Lee H.H."/>
            <person name="Kuo T.H."/>
            <person name="Liu D."/>
            <person name="Ke H.M."/>
            <person name="Yokoi T."/>
            <person name="Roa M.B."/>
            <person name="Lu M.J."/>
            <person name="Chang Y.Y."/>
            <person name="Ann P.J."/>
            <person name="Tsai J.N."/>
            <person name="Chen C.Y."/>
            <person name="Tzean S.S."/>
            <person name="Ota Y."/>
            <person name="Hattori T."/>
            <person name="Sahashi N."/>
            <person name="Liou R.F."/>
            <person name="Kikuchi T."/>
            <person name="Tsai I.J."/>
        </authorList>
    </citation>
    <scope>NUCLEOTIDE SEQUENCE [LARGE SCALE GENOMIC DNA]</scope>
    <source>
        <strain evidence="2 3">FFPRI411160</strain>
    </source>
</reference>
<dbReference type="InParanoid" id="A0A286UW05"/>
<feature type="region of interest" description="Disordered" evidence="1">
    <location>
        <begin position="353"/>
        <end position="379"/>
    </location>
</feature>
<name>A0A286UW05_9AGAM</name>
<dbReference type="STRING" id="2282107.A0A286UW05"/>
<evidence type="ECO:0000256" key="1">
    <source>
        <dbReference type="SAM" id="MobiDB-lite"/>
    </source>
</evidence>
<feature type="region of interest" description="Disordered" evidence="1">
    <location>
        <begin position="248"/>
        <end position="335"/>
    </location>
</feature>
<organism evidence="2 3">
    <name type="scientific">Pyrrhoderma noxium</name>
    <dbReference type="NCBI Taxonomy" id="2282107"/>
    <lineage>
        <taxon>Eukaryota</taxon>
        <taxon>Fungi</taxon>
        <taxon>Dikarya</taxon>
        <taxon>Basidiomycota</taxon>
        <taxon>Agaricomycotina</taxon>
        <taxon>Agaricomycetes</taxon>
        <taxon>Hymenochaetales</taxon>
        <taxon>Hymenochaetaceae</taxon>
        <taxon>Pyrrhoderma</taxon>
    </lineage>
</organism>
<comment type="caution">
    <text evidence="2">The sequence shown here is derived from an EMBL/GenBank/DDBJ whole genome shotgun (WGS) entry which is preliminary data.</text>
</comment>
<dbReference type="Proteomes" id="UP000217199">
    <property type="component" value="Unassembled WGS sequence"/>
</dbReference>
<proteinExistence type="predicted"/>
<dbReference type="OrthoDB" id="3358956at2759"/>
<feature type="region of interest" description="Disordered" evidence="1">
    <location>
        <begin position="213"/>
        <end position="235"/>
    </location>
</feature>